<comment type="caution">
    <text evidence="1">The sequence shown here is derived from an EMBL/GenBank/DDBJ whole genome shotgun (WGS) entry which is preliminary data.</text>
</comment>
<evidence type="ECO:0000313" key="2">
    <source>
        <dbReference type="Proteomes" id="UP001458880"/>
    </source>
</evidence>
<organism evidence="1 2">
    <name type="scientific">Popillia japonica</name>
    <name type="common">Japanese beetle</name>
    <dbReference type="NCBI Taxonomy" id="7064"/>
    <lineage>
        <taxon>Eukaryota</taxon>
        <taxon>Metazoa</taxon>
        <taxon>Ecdysozoa</taxon>
        <taxon>Arthropoda</taxon>
        <taxon>Hexapoda</taxon>
        <taxon>Insecta</taxon>
        <taxon>Pterygota</taxon>
        <taxon>Neoptera</taxon>
        <taxon>Endopterygota</taxon>
        <taxon>Coleoptera</taxon>
        <taxon>Polyphaga</taxon>
        <taxon>Scarabaeiformia</taxon>
        <taxon>Scarabaeidae</taxon>
        <taxon>Rutelinae</taxon>
        <taxon>Popillia</taxon>
    </lineage>
</organism>
<dbReference type="Proteomes" id="UP001458880">
    <property type="component" value="Unassembled WGS sequence"/>
</dbReference>
<dbReference type="AlphaFoldDB" id="A0AAW1IUS5"/>
<keyword evidence="2" id="KW-1185">Reference proteome</keyword>
<name>A0AAW1IUS5_POPJA</name>
<evidence type="ECO:0000313" key="1">
    <source>
        <dbReference type="EMBL" id="KAK9693674.1"/>
    </source>
</evidence>
<dbReference type="PANTHER" id="PTHR47326:SF1">
    <property type="entry name" value="HTH PSQ-TYPE DOMAIN-CONTAINING PROTEIN"/>
    <property type="match status" value="1"/>
</dbReference>
<gene>
    <name evidence="1" type="ORF">QE152_g34046</name>
</gene>
<dbReference type="InterPro" id="IPR036397">
    <property type="entry name" value="RNaseH_sf"/>
</dbReference>
<dbReference type="Gene3D" id="3.30.420.10">
    <property type="entry name" value="Ribonuclease H-like superfamily/Ribonuclease H"/>
    <property type="match status" value="1"/>
</dbReference>
<reference evidence="1 2" key="1">
    <citation type="journal article" date="2024" name="BMC Genomics">
        <title>De novo assembly and annotation of Popillia japonica's genome with initial clues to its potential as an invasive pest.</title>
        <authorList>
            <person name="Cucini C."/>
            <person name="Boschi S."/>
            <person name="Funari R."/>
            <person name="Cardaioli E."/>
            <person name="Iannotti N."/>
            <person name="Marturano G."/>
            <person name="Paoli F."/>
            <person name="Bruttini M."/>
            <person name="Carapelli A."/>
            <person name="Frati F."/>
            <person name="Nardi F."/>
        </authorList>
    </citation>
    <scope>NUCLEOTIDE SEQUENCE [LARGE SCALE GENOMIC DNA]</scope>
    <source>
        <strain evidence="1">DMR45628</strain>
    </source>
</reference>
<dbReference type="GO" id="GO:0003676">
    <property type="term" value="F:nucleic acid binding"/>
    <property type="evidence" value="ECO:0007669"/>
    <property type="project" value="InterPro"/>
</dbReference>
<dbReference type="EMBL" id="JASPKY010000534">
    <property type="protein sequence ID" value="KAK9693674.1"/>
    <property type="molecule type" value="Genomic_DNA"/>
</dbReference>
<sequence>MHGLCKTGFVRIARNGNKNSRGSWIKYGGECMVYARRGSSASLGRSFNILEEHFGNRIIGLDAQPFTGGGITWPPYSPDLNPCDFYLWGSLKDMVYRDGIDTLDNIEMAIRQRIEAIPHATLQAVCGEFEKRLRKVIAARGSHFENLIY</sequence>
<accession>A0AAW1IUS5</accession>
<proteinExistence type="predicted"/>
<dbReference type="PANTHER" id="PTHR47326">
    <property type="entry name" value="TRANSPOSABLE ELEMENT TC3 TRANSPOSASE-LIKE PROTEIN"/>
    <property type="match status" value="1"/>
</dbReference>
<protein>
    <submittedName>
        <fullName evidence="1">Uncharacterized protein</fullName>
    </submittedName>
</protein>